<name>A0A1B6G9I9_9HEMI</name>
<gene>
    <name evidence="3" type="ORF">g.24205</name>
</gene>
<dbReference type="AlphaFoldDB" id="A0A1B6G9I9"/>
<feature type="coiled-coil region" evidence="1">
    <location>
        <begin position="389"/>
        <end position="416"/>
    </location>
</feature>
<feature type="region of interest" description="Disordered" evidence="2">
    <location>
        <begin position="222"/>
        <end position="262"/>
    </location>
</feature>
<evidence type="ECO:0000256" key="2">
    <source>
        <dbReference type="SAM" id="MobiDB-lite"/>
    </source>
</evidence>
<feature type="compositionally biased region" description="Basic and acidic residues" evidence="2">
    <location>
        <begin position="35"/>
        <end position="52"/>
    </location>
</feature>
<feature type="compositionally biased region" description="Polar residues" evidence="2">
    <location>
        <begin position="230"/>
        <end position="241"/>
    </location>
</feature>
<dbReference type="EMBL" id="GECZ01010816">
    <property type="protein sequence ID" value="JAS58953.1"/>
    <property type="molecule type" value="Transcribed_RNA"/>
</dbReference>
<evidence type="ECO:0000313" key="3">
    <source>
        <dbReference type="EMBL" id="JAS58953.1"/>
    </source>
</evidence>
<evidence type="ECO:0000256" key="1">
    <source>
        <dbReference type="SAM" id="Coils"/>
    </source>
</evidence>
<organism evidence="3">
    <name type="scientific">Cuerna arida</name>
    <dbReference type="NCBI Taxonomy" id="1464854"/>
    <lineage>
        <taxon>Eukaryota</taxon>
        <taxon>Metazoa</taxon>
        <taxon>Ecdysozoa</taxon>
        <taxon>Arthropoda</taxon>
        <taxon>Hexapoda</taxon>
        <taxon>Insecta</taxon>
        <taxon>Pterygota</taxon>
        <taxon>Neoptera</taxon>
        <taxon>Paraneoptera</taxon>
        <taxon>Hemiptera</taxon>
        <taxon>Auchenorrhyncha</taxon>
        <taxon>Membracoidea</taxon>
        <taxon>Cicadellidae</taxon>
        <taxon>Cicadellinae</taxon>
        <taxon>Proconiini</taxon>
        <taxon>Cuerna</taxon>
    </lineage>
</organism>
<feature type="region of interest" description="Disordered" evidence="2">
    <location>
        <begin position="35"/>
        <end position="56"/>
    </location>
</feature>
<reference evidence="3" key="1">
    <citation type="submission" date="2015-11" db="EMBL/GenBank/DDBJ databases">
        <title>De novo transcriptome assembly of four potential Pierce s Disease insect vectors from Arizona vineyards.</title>
        <authorList>
            <person name="Tassone E.E."/>
        </authorList>
    </citation>
    <scope>NUCLEOTIDE SEQUENCE</scope>
</reference>
<protein>
    <submittedName>
        <fullName evidence="3">Uncharacterized protein</fullName>
    </submittedName>
</protein>
<sequence length="555" mass="62508">MSRNKMGFWHFLFGEKKCKVCSKKKVLCNCNTERKTDDKNTQSDCNTKDPNNENKQNVIYNTRPTELVKGQKCRKNNVSVLGKNGLGCHVYFSINSKRKPIQPKCKTVKDFRNQNIKTKITEGSVIKCDENIIFDNEGPKITIVCDECPDISSSDLERKLPEIVVLKDENESPGVARDSVSSIHTFPFQASARGANTGFMKPKIEQSYKIFVENSSGINNKKSEQKVELETNNEVKNGTNKSRQKENPGILHDPNADKSTGSEQIGILRQKKQSSDETQGSGSSELSGIIKTNTILKKPREKVSANISLLSNVRSLGNLKHVDEMSDGKPKITFRAPEKVQLNGEEETILKDYESYKKSPKVTKSGSFVRNSLINLRREQRQSVLQEGIFLIMNKLEQIDKKIKKLEKKNTDGKITMGIVCDNTESSVAVRFNEVKKEEKLNEKTAMKSRSVMDESNKVVQVKSPSECVFISAPGEVKVVQKRCSDRTVKDVTHHNSFEIDAHTLGTNLVPIKCTNPKIMIECPQKVLTCTSPEVHHGWRRISEELKMSKPNVTK</sequence>
<accession>A0A1B6G9I9</accession>
<keyword evidence="1" id="KW-0175">Coiled coil</keyword>
<proteinExistence type="predicted"/>